<dbReference type="InterPro" id="IPR036439">
    <property type="entry name" value="Dockerin_dom_sf"/>
</dbReference>
<reference evidence="3" key="1">
    <citation type="submission" date="2019-10" db="EMBL/GenBank/DDBJ databases">
        <title>Lacipirellula parvula gen. nov., sp. nov., representing a lineage of planctomycetes widespread in freshwater anoxic habitats, and description of the family Lacipirellulaceae.</title>
        <authorList>
            <person name="Dedysh S.N."/>
            <person name="Kulichevskaya I.S."/>
            <person name="Beletsky A.V."/>
            <person name="Rakitin A.L."/>
            <person name="Mardanov A.V."/>
            <person name="Ivanova A.A."/>
            <person name="Saltykova V.X."/>
            <person name="Rijpstra W.I.C."/>
            <person name="Sinninghe Damste J.S."/>
            <person name="Ravin N.V."/>
        </authorList>
    </citation>
    <scope>NUCLEOTIDE SEQUENCE [LARGE SCALE GENOMIC DNA]</scope>
    <source>
        <strain evidence="3">PX69</strain>
    </source>
</reference>
<dbReference type="PROSITE" id="PS00018">
    <property type="entry name" value="EF_HAND_1"/>
    <property type="match status" value="1"/>
</dbReference>
<feature type="signal peptide" evidence="1">
    <location>
        <begin position="1"/>
        <end position="39"/>
    </location>
</feature>
<dbReference type="InterPro" id="IPR002105">
    <property type="entry name" value="Dockerin_1_rpt"/>
</dbReference>
<evidence type="ECO:0000313" key="2">
    <source>
        <dbReference type="EMBL" id="BBO32192.1"/>
    </source>
</evidence>
<dbReference type="Gene3D" id="1.10.1330.10">
    <property type="entry name" value="Dockerin domain"/>
    <property type="match status" value="1"/>
</dbReference>
<dbReference type="KEGG" id="lpav:PLANPX_1804"/>
<dbReference type="InterPro" id="IPR030895">
    <property type="entry name" value="T5SS_PEPC_rpt"/>
</dbReference>
<organism evidence="2 3">
    <name type="scientific">Lacipirellula parvula</name>
    <dbReference type="NCBI Taxonomy" id="2650471"/>
    <lineage>
        <taxon>Bacteria</taxon>
        <taxon>Pseudomonadati</taxon>
        <taxon>Planctomycetota</taxon>
        <taxon>Planctomycetia</taxon>
        <taxon>Pirellulales</taxon>
        <taxon>Lacipirellulaceae</taxon>
        <taxon>Lacipirellula</taxon>
    </lineage>
</organism>
<dbReference type="Pfam" id="PF00404">
    <property type="entry name" value="Dockerin_1"/>
    <property type="match status" value="1"/>
</dbReference>
<accession>A0A5K7X8I7</accession>
<dbReference type="InterPro" id="IPR018247">
    <property type="entry name" value="EF_Hand_1_Ca_BS"/>
</dbReference>
<dbReference type="SUPFAM" id="SSF63446">
    <property type="entry name" value="Type I dockerin domain"/>
    <property type="match status" value="1"/>
</dbReference>
<keyword evidence="3" id="KW-1185">Reference proteome</keyword>
<evidence type="ECO:0000313" key="3">
    <source>
        <dbReference type="Proteomes" id="UP000326837"/>
    </source>
</evidence>
<dbReference type="AlphaFoldDB" id="A0A5K7X8I7"/>
<evidence type="ECO:0008006" key="4">
    <source>
        <dbReference type="Google" id="ProtNLM"/>
    </source>
</evidence>
<proteinExistence type="predicted"/>
<protein>
    <recommendedName>
        <fullName evidence="4">Dockerin domain-containing protein</fullName>
    </recommendedName>
</protein>
<sequence length="658" mass="67466">MKRSNWRLPAILWFKRQGAAALLAAAGLAVALPLQFAQADVVGEGDYSPFGGLPLDGGVVAGDIIVGGTGFDPLFTVGRMAIDVPAFTLPLVSNNGFIGLSTDGVGEVAVSGFLSEWTIQELLSVGVEGQAYLTISGGAIVRTNFDGTVSTDADGVVGEMLGSQGFVSLTGVGSRLINTDLTVGLRGKGDISVVAGAQLITLNEAILGEESRLTSGTLAIGSGLVTVSGAGSRWTVADQLTVGDEGRGEVHVFEGGLVHVEEDITFGAQNTASATIPAVYSKAIVSGQNSLMWAEQTITVSTPLTNAQAEVYVEDRGILRADTDIVVGQQGFINLNGGTLLTPIVTSSGVIRGAGTVNGAVVNNGDIRNAASTTNPNVRERLLFTGAVTNNDNIESVGGEMEFKGNVTNNSPNGDIYGKDAILRFIGPNGLVNNSRVTLDNTIVESTVFANNAALAVQADAKSTIIGDLTLSSSSILEMDLGKDYSQLWVTGTADLGGILSLSLIPSYVPQLGDSFEILRSDTLAGSTFDAVISPGTLWNVTYPGDSVFVTYAGIAAPGTGADFNGDNIVNAADLAIWKLNFGVGLNPPPAATKAQGDANGDGVVDGSDFLLIQQQYGGPPVAIPASGGSIVGVPEPSSLVLAAAVLGLPLAARRRRK</sequence>
<feature type="chain" id="PRO_5024931379" description="Dockerin domain-containing protein" evidence="1">
    <location>
        <begin position="40"/>
        <end position="658"/>
    </location>
</feature>
<gene>
    <name evidence="2" type="ORF">PLANPX_1804</name>
</gene>
<evidence type="ECO:0000256" key="1">
    <source>
        <dbReference type="SAM" id="SignalP"/>
    </source>
</evidence>
<dbReference type="NCBIfam" id="TIGR04393">
    <property type="entry name" value="rpt_T5SS_PEPC"/>
    <property type="match status" value="3"/>
</dbReference>
<keyword evidence="1" id="KW-0732">Signal</keyword>
<dbReference type="GO" id="GO:0004553">
    <property type="term" value="F:hydrolase activity, hydrolyzing O-glycosyl compounds"/>
    <property type="evidence" value="ECO:0007669"/>
    <property type="project" value="InterPro"/>
</dbReference>
<name>A0A5K7X8I7_9BACT</name>
<dbReference type="GO" id="GO:0000272">
    <property type="term" value="P:polysaccharide catabolic process"/>
    <property type="evidence" value="ECO:0007669"/>
    <property type="project" value="InterPro"/>
</dbReference>
<dbReference type="RefSeq" id="WP_152098199.1">
    <property type="nucleotide sequence ID" value="NZ_AP021861.1"/>
</dbReference>
<dbReference type="EMBL" id="AP021861">
    <property type="protein sequence ID" value="BBO32192.1"/>
    <property type="molecule type" value="Genomic_DNA"/>
</dbReference>
<dbReference type="Proteomes" id="UP000326837">
    <property type="component" value="Chromosome"/>
</dbReference>